<evidence type="ECO:0000256" key="2">
    <source>
        <dbReference type="ARBA" id="ARBA00022801"/>
    </source>
</evidence>
<feature type="binding site" evidence="3">
    <location>
        <position position="309"/>
    </location>
    <ligand>
        <name>Mn(2+)</name>
        <dbReference type="ChEBI" id="CHEBI:29035"/>
        <label>1</label>
    </ligand>
</feature>
<dbReference type="PANTHER" id="PTHR11358">
    <property type="entry name" value="ARGINASE/AGMATINASE"/>
    <property type="match status" value="1"/>
</dbReference>
<organism evidence="5 6">
    <name type="scientific">Flavobacterium sangjuense</name>
    <dbReference type="NCBI Taxonomy" id="2518177"/>
    <lineage>
        <taxon>Bacteria</taxon>
        <taxon>Pseudomonadati</taxon>
        <taxon>Bacteroidota</taxon>
        <taxon>Flavobacteriia</taxon>
        <taxon>Flavobacteriales</taxon>
        <taxon>Flavobacteriaceae</taxon>
        <taxon>Flavobacterium</taxon>
    </lineage>
</organism>
<dbReference type="InterPro" id="IPR006035">
    <property type="entry name" value="Ureohydrolase"/>
</dbReference>
<keyword evidence="3" id="KW-0464">Manganese</keyword>
<dbReference type="KEGG" id="fsn:GS03_01054"/>
<accession>A0A4P7PTM8</accession>
<feature type="binding site" evidence="3">
    <location>
        <position position="214"/>
    </location>
    <ligand>
        <name>Mn(2+)</name>
        <dbReference type="ChEBI" id="CHEBI:29035"/>
        <label>1</label>
    </ligand>
</feature>
<dbReference type="EC" id="3.5.3.24" evidence="5"/>
<dbReference type="GO" id="GO:0008783">
    <property type="term" value="F:agmatinase activity"/>
    <property type="evidence" value="ECO:0007669"/>
    <property type="project" value="TreeGrafter"/>
</dbReference>
<name>A0A4P7PTM8_9FLAO</name>
<feature type="binding site" evidence="3">
    <location>
        <position position="307"/>
    </location>
    <ligand>
        <name>Mn(2+)</name>
        <dbReference type="ChEBI" id="CHEBI:29035"/>
        <label>1</label>
    </ligand>
</feature>
<dbReference type="EMBL" id="CP038810">
    <property type="protein sequence ID" value="QBZ97562.1"/>
    <property type="molecule type" value="Genomic_DNA"/>
</dbReference>
<dbReference type="PRINTS" id="PR00116">
    <property type="entry name" value="ARGINASE"/>
</dbReference>
<dbReference type="GO" id="GO:0046872">
    <property type="term" value="F:metal ion binding"/>
    <property type="evidence" value="ECO:0007669"/>
    <property type="project" value="UniProtKB-KW"/>
</dbReference>
<keyword evidence="1 3" id="KW-0479">Metal-binding</keyword>
<evidence type="ECO:0000256" key="1">
    <source>
        <dbReference type="ARBA" id="ARBA00022723"/>
    </source>
</evidence>
<evidence type="ECO:0000256" key="3">
    <source>
        <dbReference type="PIRSR" id="PIRSR036979-1"/>
    </source>
</evidence>
<sequence>MRKYCGFLFYIHAKNTLQSRSFGITLLLYNLYLMTKQQIIATFDPSQPGLADATIFGLPFSAEQSEIIIIPVPWEVTVSYGAGASDGPEAVLDASFQVDLNHQDFPELWKLGIYYDEAPEHWKINSNSYKALAQPIIHALEKGEDLNNHPSLLSDLETINKVCRDLHTEVKEKVLFWTKQGKKVVLLGGDHSTPLGYYEALASIHDNFGILHLDAHMDLRIAYEGFTFSHASIMYNALQLPQISKIVQVGIRDFCEQEVEVVQKSNGRVLVNTDADLKAETFAGITWAEQCDAIIATLPQKVCVSFDIDGMYPWYCPNTGTPVPGGFSFEQATYLFNKLAASGKDIIGFDLVEVAPGENDDWDGNVGARMLFHMCGMLAKNSGMNVGQKISFQRK</sequence>
<feature type="binding site" evidence="3">
    <location>
        <position position="218"/>
    </location>
    <ligand>
        <name>Mn(2+)</name>
        <dbReference type="ChEBI" id="CHEBI:29035"/>
        <label>1</label>
    </ligand>
</feature>
<evidence type="ECO:0000256" key="4">
    <source>
        <dbReference type="PROSITE-ProRule" id="PRU00742"/>
    </source>
</evidence>
<dbReference type="AlphaFoldDB" id="A0A4P7PTM8"/>
<keyword evidence="6" id="KW-1185">Reference proteome</keyword>
<dbReference type="Pfam" id="PF00491">
    <property type="entry name" value="Arginase"/>
    <property type="match status" value="1"/>
</dbReference>
<evidence type="ECO:0000313" key="6">
    <source>
        <dbReference type="Proteomes" id="UP000296862"/>
    </source>
</evidence>
<dbReference type="Proteomes" id="UP000296862">
    <property type="component" value="Chromosome"/>
</dbReference>
<comment type="cofactor">
    <cofactor evidence="3">
        <name>Mn(2+)</name>
        <dbReference type="ChEBI" id="CHEBI:29035"/>
    </cofactor>
    <text evidence="3">Binds 2 manganese ions per subunit.</text>
</comment>
<proteinExistence type="inferred from homology"/>
<dbReference type="GO" id="GO:0033389">
    <property type="term" value="P:putrescine biosynthetic process from arginine, via agmatine"/>
    <property type="evidence" value="ECO:0007669"/>
    <property type="project" value="TreeGrafter"/>
</dbReference>
<reference evidence="5 6" key="1">
    <citation type="submission" date="2019-04" db="EMBL/GenBank/DDBJ databases">
        <title>Flavobacterium sp. GS03.</title>
        <authorList>
            <person name="Kim H."/>
        </authorList>
    </citation>
    <scope>NUCLEOTIDE SEQUENCE [LARGE SCALE GENOMIC DNA]</scope>
    <source>
        <strain evidence="5 6">GS03</strain>
    </source>
</reference>
<feature type="binding site" evidence="3">
    <location>
        <position position="191"/>
    </location>
    <ligand>
        <name>Mn(2+)</name>
        <dbReference type="ChEBI" id="CHEBI:29035"/>
        <label>1</label>
    </ligand>
</feature>
<comment type="similarity">
    <text evidence="4">Belongs to the arginase family.</text>
</comment>
<dbReference type="Gene3D" id="3.40.800.10">
    <property type="entry name" value="Ureohydrolase domain"/>
    <property type="match status" value="1"/>
</dbReference>
<dbReference type="GO" id="GO:0043920">
    <property type="term" value="F:aminopropylagmatine ureohydrolase activity"/>
    <property type="evidence" value="ECO:0007669"/>
    <property type="project" value="UniProtKB-EC"/>
</dbReference>
<dbReference type="InterPro" id="IPR023696">
    <property type="entry name" value="Ureohydrolase_dom_sf"/>
</dbReference>
<keyword evidence="2 5" id="KW-0378">Hydrolase</keyword>
<feature type="binding site" evidence="3">
    <location>
        <position position="216"/>
    </location>
    <ligand>
        <name>Mn(2+)</name>
        <dbReference type="ChEBI" id="CHEBI:29035"/>
        <label>1</label>
    </ligand>
</feature>
<dbReference type="PIRSF" id="PIRSF036979">
    <property type="entry name" value="Arginase"/>
    <property type="match status" value="1"/>
</dbReference>
<dbReference type="SUPFAM" id="SSF52768">
    <property type="entry name" value="Arginase/deacetylase"/>
    <property type="match status" value="1"/>
</dbReference>
<dbReference type="PANTHER" id="PTHR11358:SF26">
    <property type="entry name" value="GUANIDINO ACID HYDROLASE, MITOCHONDRIAL"/>
    <property type="match status" value="1"/>
</dbReference>
<protein>
    <submittedName>
        <fullName evidence="5">N(1)-aminopropylagmatine ureohydrolase</fullName>
        <ecNumber evidence="5">3.5.3.24</ecNumber>
    </submittedName>
</protein>
<dbReference type="CDD" id="cd11593">
    <property type="entry name" value="Agmatinase-like_2"/>
    <property type="match status" value="1"/>
</dbReference>
<evidence type="ECO:0000313" key="5">
    <source>
        <dbReference type="EMBL" id="QBZ97562.1"/>
    </source>
</evidence>
<gene>
    <name evidence="5" type="ORF">GS03_01054</name>
</gene>
<dbReference type="PROSITE" id="PS51409">
    <property type="entry name" value="ARGINASE_2"/>
    <property type="match status" value="1"/>
</dbReference>